<keyword evidence="3" id="KW-0378">Hydrolase</keyword>
<sequence length="373" mass="39219">MTAGTETLPQEAWTHRLERARALALRVASSPWAPVGVALTACFAIVVVAGSALITTRLAEMRGIASDPLLTAGSTAAGALQSTEFTLAPDAVRPISMDEARVWNASLPFSTLPILAARPFIMPPESLADYGRALDCLTSAVYYEAASETALGQAAVAQVVLNRMRHPAFPKTVCGVVFQGQERTTGCQFSFTCDGALGRRPSDAGWARARAVASAALNGHVTPEVGMATHYHTDWVAPFWAARLVKMRQIDTHIFYRWTGGWGLPAAFTGAHAGAEPIITKLAAVATFVEDLTVPVVEDDLSSDLSITPMVDLAPPIVVASVEDDAGGPTQIAAPPPVEVVAAPPPPPPVLASPLDAGRGVTPQRRARIAVPR</sequence>
<reference evidence="3 4" key="1">
    <citation type="submission" date="2017-03" db="EMBL/GenBank/DDBJ databases">
        <title>Lifting the veil on microbial sulfur biogeochemistry in mining wastewaters.</title>
        <authorList>
            <person name="Kantor R.S."/>
            <person name="Colenbrander Nelson T."/>
            <person name="Marshall S."/>
            <person name="Bennett D."/>
            <person name="Apte S."/>
            <person name="Camacho D."/>
            <person name="Thomas B.C."/>
            <person name="Warren L.A."/>
            <person name="Banfield J.F."/>
        </authorList>
    </citation>
    <scope>NUCLEOTIDE SEQUENCE [LARGE SCALE GENOMIC DNA]</scope>
    <source>
        <strain evidence="3">32-69-9</strain>
    </source>
</reference>
<dbReference type="Pfam" id="PF07486">
    <property type="entry name" value="Hydrolase_2"/>
    <property type="match status" value="1"/>
</dbReference>
<gene>
    <name evidence="3" type="ORF">B7Z01_04200</name>
</gene>
<evidence type="ECO:0000259" key="2">
    <source>
        <dbReference type="Pfam" id="PF07486"/>
    </source>
</evidence>
<dbReference type="InterPro" id="IPR042047">
    <property type="entry name" value="SleB_dom1"/>
</dbReference>
<organism evidence="3 4">
    <name type="scientific">Brevundimonas subvibrioides</name>
    <dbReference type="NCBI Taxonomy" id="74313"/>
    <lineage>
        <taxon>Bacteria</taxon>
        <taxon>Pseudomonadati</taxon>
        <taxon>Pseudomonadota</taxon>
        <taxon>Alphaproteobacteria</taxon>
        <taxon>Caulobacterales</taxon>
        <taxon>Caulobacteraceae</taxon>
        <taxon>Brevundimonas</taxon>
    </lineage>
</organism>
<name>A0A258FS69_9CAUL</name>
<dbReference type="GO" id="GO:0016787">
    <property type="term" value="F:hydrolase activity"/>
    <property type="evidence" value="ECO:0007669"/>
    <property type="project" value="UniProtKB-KW"/>
</dbReference>
<evidence type="ECO:0000313" key="3">
    <source>
        <dbReference type="EMBL" id="OYX34753.1"/>
    </source>
</evidence>
<feature type="domain" description="Cell wall hydrolase SleB" evidence="2">
    <location>
        <begin position="148"/>
        <end position="256"/>
    </location>
</feature>
<dbReference type="EMBL" id="NCEB01000007">
    <property type="protein sequence ID" value="OYX34753.1"/>
    <property type="molecule type" value="Genomic_DNA"/>
</dbReference>
<evidence type="ECO:0000256" key="1">
    <source>
        <dbReference type="SAM" id="MobiDB-lite"/>
    </source>
</evidence>
<evidence type="ECO:0000313" key="4">
    <source>
        <dbReference type="Proteomes" id="UP000215595"/>
    </source>
</evidence>
<comment type="caution">
    <text evidence="3">The sequence shown here is derived from an EMBL/GenBank/DDBJ whole genome shotgun (WGS) entry which is preliminary data.</text>
</comment>
<protein>
    <submittedName>
        <fullName evidence="3">Cell wall hydrolase</fullName>
    </submittedName>
</protein>
<feature type="compositionally biased region" description="Pro residues" evidence="1">
    <location>
        <begin position="334"/>
        <end position="351"/>
    </location>
</feature>
<dbReference type="AlphaFoldDB" id="A0A258FS69"/>
<dbReference type="InterPro" id="IPR011105">
    <property type="entry name" value="Cell_wall_hydrolase_SleB"/>
</dbReference>
<dbReference type="Gene3D" id="1.10.10.2520">
    <property type="entry name" value="Cell wall hydrolase SleB, domain 1"/>
    <property type="match status" value="1"/>
</dbReference>
<dbReference type="Proteomes" id="UP000215595">
    <property type="component" value="Unassembled WGS sequence"/>
</dbReference>
<accession>A0A258FS69</accession>
<proteinExistence type="predicted"/>
<feature type="region of interest" description="Disordered" evidence="1">
    <location>
        <begin position="326"/>
        <end position="373"/>
    </location>
</feature>